<evidence type="ECO:0000313" key="2">
    <source>
        <dbReference type="Proteomes" id="UP001518976"/>
    </source>
</evidence>
<keyword evidence="2" id="KW-1185">Reference proteome</keyword>
<reference evidence="1 2" key="1">
    <citation type="submission" date="2021-02" db="EMBL/GenBank/DDBJ databases">
        <title>Streptomyces spirodelae sp. nov., isolated from duckweed.</title>
        <authorList>
            <person name="Saimee Y."/>
            <person name="Duangmal K."/>
        </authorList>
    </citation>
    <scope>NUCLEOTIDE SEQUENCE [LARGE SCALE GENOMIC DNA]</scope>
    <source>
        <strain evidence="1 2">DW4-2</strain>
    </source>
</reference>
<dbReference type="InterPro" id="IPR027417">
    <property type="entry name" value="P-loop_NTPase"/>
</dbReference>
<name>A0ABS3X3E1_9ACTN</name>
<dbReference type="SUPFAM" id="SSF52540">
    <property type="entry name" value="P-loop containing nucleoside triphosphate hydrolases"/>
    <property type="match status" value="1"/>
</dbReference>
<gene>
    <name evidence="1" type="ORF">JW592_31255</name>
</gene>
<evidence type="ECO:0000313" key="1">
    <source>
        <dbReference type="EMBL" id="MBO8189893.1"/>
    </source>
</evidence>
<organism evidence="1 2">
    <name type="scientific">Streptomyces spirodelae</name>
    <dbReference type="NCBI Taxonomy" id="2812904"/>
    <lineage>
        <taxon>Bacteria</taxon>
        <taxon>Bacillati</taxon>
        <taxon>Actinomycetota</taxon>
        <taxon>Actinomycetes</taxon>
        <taxon>Kitasatosporales</taxon>
        <taxon>Streptomycetaceae</taxon>
        <taxon>Streptomyces</taxon>
    </lineage>
</organism>
<dbReference type="EMBL" id="JAFFZN010000045">
    <property type="protein sequence ID" value="MBO8189893.1"/>
    <property type="molecule type" value="Genomic_DNA"/>
</dbReference>
<proteinExistence type="predicted"/>
<comment type="caution">
    <text evidence="1">The sequence shown here is derived from an EMBL/GenBank/DDBJ whole genome shotgun (WGS) entry which is preliminary data.</text>
</comment>
<accession>A0ABS3X3E1</accession>
<dbReference type="Proteomes" id="UP001518976">
    <property type="component" value="Unassembled WGS sequence"/>
</dbReference>
<protein>
    <submittedName>
        <fullName evidence="1">Type VI secretion protein</fullName>
    </submittedName>
</protein>
<sequence length="442" mass="48262">MAKPEVFRADTERASGIYPFLHPAGLPPIGVYIGFNTLTMQAFSAHPAAWVTNGLCTNPNVMITGIPGSGKSAHIKALCFRLMTLGHKTLIAGDVKGEYQSLCEHLGVEPVRLGPGLSGRLNPLDAGPLGQGLDDLDPQELRTRLREIHRRRLTLLKALLELQLRHNLRPQDEECLDIAVREVTGELYGQQNLRVPTLPLVYEKIKDPTEQMARELRVRGGDIQTAREQMAPLRSALGGMVSGHLGGLFDEETSIGLDWNAPIQSVDISALEEYGDETVAMVLTCVSSWAQSAIDRPGQSWVVVRDELWRQMRSGGSAMVRKIDADLRLSRATGTIQLLATHRLSDFEAVGAAGSESVAIAKDLISSCETRIQLAQDTQPLEITREAIGLTDAECDLIGSWGAGQRGRALWKVGRGGGSHPVQLMLSATEQRLFETDERMVV</sequence>
<dbReference type="Gene3D" id="3.40.50.300">
    <property type="entry name" value="P-loop containing nucleotide triphosphate hydrolases"/>
    <property type="match status" value="2"/>
</dbReference>